<dbReference type="PANTHER" id="PTHR42985">
    <property type="entry name" value="SODIUM-COUPLED MONOCARBOXYLATE TRANSPORTER"/>
    <property type="match status" value="1"/>
</dbReference>
<keyword evidence="7" id="KW-0915">Sodium</keyword>
<keyword evidence="6 12" id="KW-1133">Transmembrane helix</keyword>
<keyword evidence="8" id="KW-0406">Ion transport</keyword>
<accession>B7P6W1</accession>
<evidence type="ECO:0000256" key="1">
    <source>
        <dbReference type="ARBA" id="ARBA00004651"/>
    </source>
</evidence>
<evidence type="ECO:0000256" key="2">
    <source>
        <dbReference type="ARBA" id="ARBA00006434"/>
    </source>
</evidence>
<dbReference type="EnsemblMetazoa" id="ISCW000066-RA">
    <property type="protein sequence ID" value="ISCW000066-PA"/>
    <property type="gene ID" value="ISCW000066"/>
</dbReference>
<evidence type="ECO:0000256" key="6">
    <source>
        <dbReference type="ARBA" id="ARBA00022989"/>
    </source>
</evidence>
<evidence type="ECO:0000256" key="11">
    <source>
        <dbReference type="RuleBase" id="RU362091"/>
    </source>
</evidence>
<keyword evidence="10" id="KW-0739">Sodium transport</keyword>
<sequence>KRKMVLATEYAVFGFLVATIYGVGFFVSFKRASALTLDEVLLGGRNLKTLPLAVSVLASVVSSTGFISFTAHFYAYGINMIWTLIAVFAMIPVTVRIIIPVLYPLKVTSVFE</sequence>
<dbReference type="EMBL" id="ABJB010061554">
    <property type="status" value="NOT_ANNOTATED_CDS"/>
    <property type="molecule type" value="Genomic_DNA"/>
</dbReference>
<evidence type="ECO:0000256" key="9">
    <source>
        <dbReference type="ARBA" id="ARBA00023136"/>
    </source>
</evidence>
<dbReference type="InterPro" id="IPR001734">
    <property type="entry name" value="Na/solute_symporter"/>
</dbReference>
<dbReference type="Gene3D" id="1.20.1730.10">
    <property type="entry name" value="Sodium/glucose cotransporter"/>
    <property type="match status" value="1"/>
</dbReference>
<dbReference type="PROSITE" id="PS50283">
    <property type="entry name" value="NA_SOLUT_SYMP_3"/>
    <property type="match status" value="1"/>
</dbReference>
<feature type="transmembrane region" description="Helical" evidence="12">
    <location>
        <begin position="81"/>
        <end position="103"/>
    </location>
</feature>
<feature type="non-terminal residue" evidence="13">
    <location>
        <position position="112"/>
    </location>
</feature>
<dbReference type="EMBL" id="DS648246">
    <property type="protein sequence ID" value="EEC02333.1"/>
    <property type="molecule type" value="Genomic_DNA"/>
</dbReference>
<evidence type="ECO:0000256" key="10">
    <source>
        <dbReference type="ARBA" id="ARBA00023201"/>
    </source>
</evidence>
<dbReference type="GO" id="GO:0022857">
    <property type="term" value="F:transmembrane transporter activity"/>
    <property type="evidence" value="ECO:0007669"/>
    <property type="project" value="InterPro"/>
</dbReference>
<dbReference type="VEuPathDB" id="VectorBase:ISCI000066"/>
<dbReference type="GO" id="GO:0006814">
    <property type="term" value="P:sodium ion transport"/>
    <property type="evidence" value="ECO:0007669"/>
    <property type="project" value="UniProtKB-KW"/>
</dbReference>
<evidence type="ECO:0000256" key="7">
    <source>
        <dbReference type="ARBA" id="ARBA00023053"/>
    </source>
</evidence>
<dbReference type="PaxDb" id="6945-B7P6W1"/>
<comment type="subcellular location">
    <subcellularLocation>
        <location evidence="1">Cell membrane</location>
        <topology evidence="1">Multi-pass membrane protein</topology>
    </subcellularLocation>
</comment>
<feature type="non-terminal residue" evidence="13">
    <location>
        <position position="1"/>
    </location>
</feature>
<evidence type="ECO:0000256" key="12">
    <source>
        <dbReference type="SAM" id="Phobius"/>
    </source>
</evidence>
<evidence type="ECO:0000256" key="5">
    <source>
        <dbReference type="ARBA" id="ARBA00022692"/>
    </source>
</evidence>
<evidence type="ECO:0000313" key="13">
    <source>
        <dbReference type="EMBL" id="EEC02333.1"/>
    </source>
</evidence>
<proteinExistence type="inferred from homology"/>
<organism>
    <name type="scientific">Ixodes scapularis</name>
    <name type="common">Black-legged tick</name>
    <name type="synonym">Deer tick</name>
    <dbReference type="NCBI Taxonomy" id="6945"/>
    <lineage>
        <taxon>Eukaryota</taxon>
        <taxon>Metazoa</taxon>
        <taxon>Ecdysozoa</taxon>
        <taxon>Arthropoda</taxon>
        <taxon>Chelicerata</taxon>
        <taxon>Arachnida</taxon>
        <taxon>Acari</taxon>
        <taxon>Parasitiformes</taxon>
        <taxon>Ixodida</taxon>
        <taxon>Ixodoidea</taxon>
        <taxon>Ixodidae</taxon>
        <taxon>Ixodinae</taxon>
        <taxon>Ixodes</taxon>
    </lineage>
</organism>
<reference evidence="14" key="2">
    <citation type="submission" date="2020-05" db="UniProtKB">
        <authorList>
            <consortium name="EnsemblMetazoa"/>
        </authorList>
    </citation>
    <scope>IDENTIFICATION</scope>
    <source>
        <strain evidence="14">wikel</strain>
    </source>
</reference>
<dbReference type="InterPro" id="IPR038377">
    <property type="entry name" value="Na/Glc_symporter_sf"/>
</dbReference>
<evidence type="ECO:0000313" key="15">
    <source>
        <dbReference type="Proteomes" id="UP000001555"/>
    </source>
</evidence>
<reference evidence="13 15" key="1">
    <citation type="submission" date="2008-03" db="EMBL/GenBank/DDBJ databases">
        <title>Annotation of Ixodes scapularis.</title>
        <authorList>
            <consortium name="Ixodes scapularis Genome Project Consortium"/>
            <person name="Caler E."/>
            <person name="Hannick L.I."/>
            <person name="Bidwell S."/>
            <person name="Joardar V."/>
            <person name="Thiagarajan M."/>
            <person name="Amedeo P."/>
            <person name="Galinsky K.J."/>
            <person name="Schobel S."/>
            <person name="Inman J."/>
            <person name="Hostetler J."/>
            <person name="Miller J."/>
            <person name="Hammond M."/>
            <person name="Megy K."/>
            <person name="Lawson D."/>
            <person name="Kodira C."/>
            <person name="Sutton G."/>
            <person name="Meyer J."/>
            <person name="Hill C.A."/>
            <person name="Birren B."/>
            <person name="Nene V."/>
            <person name="Collins F."/>
            <person name="Alarcon-Chaidez F."/>
            <person name="Wikel S."/>
            <person name="Strausberg R."/>
        </authorList>
    </citation>
    <scope>NUCLEOTIDE SEQUENCE [LARGE SCALE GENOMIC DNA]</scope>
    <source>
        <strain evidence="15">Wikel</strain>
        <strain evidence="13">Wikel colony</strain>
    </source>
</reference>
<protein>
    <submittedName>
        <fullName evidence="13 14">Sodium-dependent multivitamin transporter, putative</fullName>
    </submittedName>
</protein>
<dbReference type="InterPro" id="IPR051163">
    <property type="entry name" value="Sodium:Solute_Symporter_SSF"/>
</dbReference>
<dbReference type="Pfam" id="PF00474">
    <property type="entry name" value="SSF"/>
    <property type="match status" value="1"/>
</dbReference>
<dbReference type="PANTHER" id="PTHR42985:SF40">
    <property type="entry name" value="LD47995P-RELATED"/>
    <property type="match status" value="1"/>
</dbReference>
<keyword evidence="5 12" id="KW-0812">Transmembrane</keyword>
<feature type="transmembrane region" description="Helical" evidence="12">
    <location>
        <begin position="12"/>
        <end position="29"/>
    </location>
</feature>
<evidence type="ECO:0000256" key="8">
    <source>
        <dbReference type="ARBA" id="ARBA00023065"/>
    </source>
</evidence>
<comment type="similarity">
    <text evidence="2 11">Belongs to the sodium:solute symporter (SSF) (TC 2.A.21) family.</text>
</comment>
<dbReference type="HOGENOM" id="CLU_018808_7_1_1"/>
<keyword evidence="4" id="KW-1003">Cell membrane</keyword>
<evidence type="ECO:0000256" key="3">
    <source>
        <dbReference type="ARBA" id="ARBA00022448"/>
    </source>
</evidence>
<gene>
    <name evidence="13" type="ORF">IscW_ISCW000066</name>
</gene>
<feature type="transmembrane region" description="Helical" evidence="12">
    <location>
        <begin position="49"/>
        <end position="69"/>
    </location>
</feature>
<keyword evidence="15" id="KW-1185">Reference proteome</keyword>
<keyword evidence="9 12" id="KW-0472">Membrane</keyword>
<keyword evidence="3" id="KW-0813">Transport</keyword>
<dbReference type="Proteomes" id="UP000001555">
    <property type="component" value="Unassembled WGS sequence"/>
</dbReference>
<evidence type="ECO:0000256" key="4">
    <source>
        <dbReference type="ARBA" id="ARBA00022475"/>
    </source>
</evidence>
<name>B7P6W1_IXOSC</name>
<dbReference type="AlphaFoldDB" id="B7P6W1"/>
<evidence type="ECO:0000313" key="14">
    <source>
        <dbReference type="EnsemblMetazoa" id="ISCW000066-PA"/>
    </source>
</evidence>
<dbReference type="GO" id="GO:0005886">
    <property type="term" value="C:plasma membrane"/>
    <property type="evidence" value="ECO:0007669"/>
    <property type="project" value="UniProtKB-SubCell"/>
</dbReference>
<dbReference type="VEuPathDB" id="VectorBase:ISCW000066"/>